<dbReference type="EMBL" id="LZLS01000012">
    <property type="protein sequence ID" value="OBK31126.1"/>
    <property type="molecule type" value="Genomic_DNA"/>
</dbReference>
<keyword evidence="1" id="KW-1133">Transmembrane helix</keyword>
<organism evidence="2 3">
    <name type="scientific">Mycobacterium asiaticum</name>
    <dbReference type="NCBI Taxonomy" id="1790"/>
    <lineage>
        <taxon>Bacteria</taxon>
        <taxon>Bacillati</taxon>
        <taxon>Actinomycetota</taxon>
        <taxon>Actinomycetes</taxon>
        <taxon>Mycobacteriales</taxon>
        <taxon>Mycobacteriaceae</taxon>
        <taxon>Mycobacterium</taxon>
    </lineage>
</organism>
<name>A0A1A3PAF4_MYCAS</name>
<dbReference type="OrthoDB" id="3625784at2"/>
<dbReference type="Proteomes" id="UP000093928">
    <property type="component" value="Unassembled WGS sequence"/>
</dbReference>
<evidence type="ECO:0000313" key="3">
    <source>
        <dbReference type="Proteomes" id="UP000093928"/>
    </source>
</evidence>
<protein>
    <recommendedName>
        <fullName evidence="4">Sodium:proton antiporter</fullName>
    </recommendedName>
</protein>
<evidence type="ECO:0000256" key="1">
    <source>
        <dbReference type="SAM" id="Phobius"/>
    </source>
</evidence>
<keyword evidence="1" id="KW-0472">Membrane</keyword>
<comment type="caution">
    <text evidence="2">The sequence shown here is derived from an EMBL/GenBank/DDBJ whole genome shotgun (WGS) entry which is preliminary data.</text>
</comment>
<keyword evidence="1" id="KW-0812">Transmembrane</keyword>
<sequence length="169" mass="18591">MDVDHPERDQQWDSRERGETELERLDRNWANLLQELRVVQTGVQLLTGFLLTLPFQARFNVLNQSMRIVYLTTVGCSVAATVLLIAPVGLHRLLFRRHRLSVLVSAAHRCAYAGLLLLGLALTGVTVLIFHAVAGSAAGIVAGACALLLFGVSWLLVPLLLRNRDMPTG</sequence>
<feature type="transmembrane region" description="Helical" evidence="1">
    <location>
        <begin position="111"/>
        <end position="134"/>
    </location>
</feature>
<accession>A0A1A3PAF4</accession>
<gene>
    <name evidence="2" type="ORF">A5634_14795</name>
</gene>
<evidence type="ECO:0000313" key="2">
    <source>
        <dbReference type="EMBL" id="OBK31126.1"/>
    </source>
</evidence>
<proteinExistence type="predicted"/>
<dbReference type="AlphaFoldDB" id="A0A1A3PAF4"/>
<feature type="transmembrane region" description="Helical" evidence="1">
    <location>
        <begin position="140"/>
        <end position="161"/>
    </location>
</feature>
<feature type="transmembrane region" description="Helical" evidence="1">
    <location>
        <begin position="68"/>
        <end position="90"/>
    </location>
</feature>
<dbReference type="InterPro" id="IPR046291">
    <property type="entry name" value="DUF6328"/>
</dbReference>
<evidence type="ECO:0008006" key="4">
    <source>
        <dbReference type="Google" id="ProtNLM"/>
    </source>
</evidence>
<reference evidence="2 3" key="1">
    <citation type="submission" date="2016-06" db="EMBL/GenBank/DDBJ databases">
        <authorList>
            <person name="Kjaerup R.B."/>
            <person name="Dalgaard T.S."/>
            <person name="Juul-Madsen H.R."/>
        </authorList>
    </citation>
    <scope>NUCLEOTIDE SEQUENCE [LARGE SCALE GENOMIC DNA]</scope>
    <source>
        <strain evidence="2 3">1165133.8</strain>
    </source>
</reference>
<dbReference type="Pfam" id="PF19853">
    <property type="entry name" value="DUF6328"/>
    <property type="match status" value="1"/>
</dbReference>
<dbReference type="RefSeq" id="WP_065142416.1">
    <property type="nucleotide sequence ID" value="NZ_LZLS01000012.1"/>
</dbReference>